<dbReference type="InterPro" id="IPR004704">
    <property type="entry name" value="PTS_IID_man"/>
</dbReference>
<evidence type="ECO:0000313" key="2">
    <source>
        <dbReference type="EMBL" id="HHS62353.1"/>
    </source>
</evidence>
<feature type="transmembrane region" description="Helical" evidence="1">
    <location>
        <begin position="55"/>
        <end position="74"/>
    </location>
</feature>
<dbReference type="InterPro" id="IPR050303">
    <property type="entry name" value="GatZ_KbaZ_carbometab"/>
</dbReference>
<dbReference type="PANTHER" id="PTHR32502:SF23">
    <property type="entry name" value="TRANSPORT PROTEIN, PTS SYSTEM"/>
    <property type="match status" value="1"/>
</dbReference>
<dbReference type="GO" id="GO:0009401">
    <property type="term" value="P:phosphoenolpyruvate-dependent sugar phosphotransferase system"/>
    <property type="evidence" value="ECO:0007669"/>
    <property type="project" value="InterPro"/>
</dbReference>
<proteinExistence type="predicted"/>
<feature type="transmembrane region" description="Helical" evidence="1">
    <location>
        <begin position="189"/>
        <end position="207"/>
    </location>
</feature>
<keyword evidence="1" id="KW-0812">Transmembrane</keyword>
<comment type="caution">
    <text evidence="2">The sequence shown here is derived from an EMBL/GenBank/DDBJ whole genome shotgun (WGS) entry which is preliminary data.</text>
</comment>
<sequence>MRIGLFRLLKLFFVSLFLQASWSFHSMQSLGFLVITMMGIDKKKSEFLSQHSRTFFNTHPYMAGFIIGAVLHSFDKENSLEDLKKHIMVSQSAFASFGDTLFWQTIRPALLVIAIITGVKYGLIGPLIFLLLYNLIHIYFRFYGFTTGYKMGWDVIYILKGKNLYWIQRISESIGAFCIGLLPIILDKGLNLLFLIPFSGIFIILLWKRVAPILILTFVFILIIINLIFL</sequence>
<organism evidence="2">
    <name type="scientific">candidate division WOR-3 bacterium</name>
    <dbReference type="NCBI Taxonomy" id="2052148"/>
    <lineage>
        <taxon>Bacteria</taxon>
        <taxon>Bacteria division WOR-3</taxon>
    </lineage>
</organism>
<dbReference type="EMBL" id="DTHJ01000045">
    <property type="protein sequence ID" value="HHS62353.1"/>
    <property type="molecule type" value="Genomic_DNA"/>
</dbReference>
<name>A0A7C6AF68_UNCW3</name>
<dbReference type="AlphaFoldDB" id="A0A7C6AF68"/>
<keyword evidence="1" id="KW-0472">Membrane</keyword>
<keyword evidence="1" id="KW-1133">Transmembrane helix</keyword>
<protein>
    <recommendedName>
        <fullName evidence="3">PTS mannose/fructose/sorbose transporter family subunit IID</fullName>
    </recommendedName>
</protein>
<evidence type="ECO:0000256" key="1">
    <source>
        <dbReference type="SAM" id="Phobius"/>
    </source>
</evidence>
<dbReference type="GO" id="GO:0005886">
    <property type="term" value="C:plasma membrane"/>
    <property type="evidence" value="ECO:0007669"/>
    <property type="project" value="TreeGrafter"/>
</dbReference>
<dbReference type="Pfam" id="PF03613">
    <property type="entry name" value="EIID-AGA"/>
    <property type="match status" value="1"/>
</dbReference>
<accession>A0A7C6AF68</accession>
<dbReference type="PROSITE" id="PS51108">
    <property type="entry name" value="PTS_EIID"/>
    <property type="match status" value="1"/>
</dbReference>
<gene>
    <name evidence="2" type="ORF">ENV70_01880</name>
</gene>
<feature type="transmembrane region" description="Helical" evidence="1">
    <location>
        <begin position="109"/>
        <end position="133"/>
    </location>
</feature>
<evidence type="ECO:0008006" key="3">
    <source>
        <dbReference type="Google" id="ProtNLM"/>
    </source>
</evidence>
<feature type="transmembrane region" description="Helical" evidence="1">
    <location>
        <begin position="213"/>
        <end position="229"/>
    </location>
</feature>
<dbReference type="PANTHER" id="PTHR32502">
    <property type="entry name" value="N-ACETYLGALACTOSAMINE PERMEASE II COMPONENT-RELATED"/>
    <property type="match status" value="1"/>
</dbReference>
<reference evidence="2" key="1">
    <citation type="journal article" date="2020" name="mSystems">
        <title>Genome- and Community-Level Interaction Insights into Carbon Utilization and Element Cycling Functions of Hydrothermarchaeota in Hydrothermal Sediment.</title>
        <authorList>
            <person name="Zhou Z."/>
            <person name="Liu Y."/>
            <person name="Xu W."/>
            <person name="Pan J."/>
            <person name="Luo Z.H."/>
            <person name="Li M."/>
        </authorList>
    </citation>
    <scope>NUCLEOTIDE SEQUENCE [LARGE SCALE GENOMIC DNA]</scope>
    <source>
        <strain evidence="2">SpSt-783</strain>
    </source>
</reference>